<proteinExistence type="predicted"/>
<protein>
    <submittedName>
        <fullName evidence="1">Rha family transcriptional regulator</fullName>
    </submittedName>
</protein>
<dbReference type="EMBL" id="JBCLUF010000017">
    <property type="protein sequence ID" value="MEY8662410.1"/>
    <property type="molecule type" value="Genomic_DNA"/>
</dbReference>
<gene>
    <name evidence="1" type="ORF">AALT52_05855</name>
</gene>
<sequence>MQELVFLQSITQEPYTTDKVIADHSGNSLKAVRNLIRDKKERLEKYGILHFENAKLIGRGRPEKIYHLNERQATLLITFLDNTPTVEEFKTALVDEFFKLRDEKAKWQLQRLSEQPIKRALKEAIKNWKYNKPYMYSNVNNLLLKSVTGLDAKKLKETRGNAKTGLDLLTVEEQQQYEEKERKAIAYIEAGFTYKQVKALLTGAKMFIAFDE</sequence>
<evidence type="ECO:0000313" key="2">
    <source>
        <dbReference type="Proteomes" id="UP001565236"/>
    </source>
</evidence>
<dbReference type="Pfam" id="PF09669">
    <property type="entry name" value="Phage_pRha"/>
    <property type="match status" value="1"/>
</dbReference>
<name>A0ABV4DPK4_9LACO</name>
<comment type="caution">
    <text evidence="1">The sequence shown here is derived from an EMBL/GenBank/DDBJ whole genome shotgun (WGS) entry which is preliminary data.</text>
</comment>
<reference evidence="1 2" key="1">
    <citation type="submission" date="2024-03" db="EMBL/GenBank/DDBJ databases">
        <title>Mouse gut bacterial collection (mGBC) of GemPharmatech.</title>
        <authorList>
            <person name="He Y."/>
            <person name="Dong L."/>
            <person name="Wu D."/>
            <person name="Gao X."/>
            <person name="Lin Z."/>
        </authorList>
    </citation>
    <scope>NUCLEOTIDE SEQUENCE [LARGE SCALE GENOMIC DNA]</scope>
    <source>
        <strain evidence="1 2">15-30</strain>
    </source>
</reference>
<organism evidence="1 2">
    <name type="scientific">Ligilactobacillus faecis</name>
    <dbReference type="NCBI Taxonomy" id="762833"/>
    <lineage>
        <taxon>Bacteria</taxon>
        <taxon>Bacillati</taxon>
        <taxon>Bacillota</taxon>
        <taxon>Bacilli</taxon>
        <taxon>Lactobacillales</taxon>
        <taxon>Lactobacillaceae</taxon>
        <taxon>Ligilactobacillus</taxon>
    </lineage>
</organism>
<keyword evidence="2" id="KW-1185">Reference proteome</keyword>
<dbReference type="InterPro" id="IPR014054">
    <property type="entry name" value="Phage_regulatory_Rha"/>
</dbReference>
<evidence type="ECO:0000313" key="1">
    <source>
        <dbReference type="EMBL" id="MEY8662410.1"/>
    </source>
</evidence>
<accession>A0ABV4DPK4</accession>
<dbReference type="RefSeq" id="WP_369941942.1">
    <property type="nucleotide sequence ID" value="NZ_JBCLUF010000017.1"/>
</dbReference>
<dbReference type="Proteomes" id="UP001565236">
    <property type="component" value="Unassembled WGS sequence"/>
</dbReference>